<sequence length="122" mass="14111">MSVYFHNQYLPIVWLIVVSIAIAVVLVIASYFLAVQSPDPEKVSAYECGFQPYSDAREKFEVRFFLVAILFILFDLEITLLVPFALVINQISLMGFWNVWLFVILLTLGLVFEWRSGALEWQ</sequence>
<evidence type="ECO:0000256" key="10">
    <source>
        <dbReference type="ARBA" id="ARBA00023136"/>
    </source>
</evidence>
<comment type="catalytic activity">
    <reaction evidence="11 12">
        <text>a ubiquinone + NADH + 5 H(+)(in) = a ubiquinol + NAD(+) + 4 H(+)(out)</text>
        <dbReference type="Rhea" id="RHEA:29091"/>
        <dbReference type="Rhea" id="RHEA-COMP:9565"/>
        <dbReference type="Rhea" id="RHEA-COMP:9566"/>
        <dbReference type="ChEBI" id="CHEBI:15378"/>
        <dbReference type="ChEBI" id="CHEBI:16389"/>
        <dbReference type="ChEBI" id="CHEBI:17976"/>
        <dbReference type="ChEBI" id="CHEBI:57540"/>
        <dbReference type="ChEBI" id="CHEBI:57945"/>
        <dbReference type="EC" id="7.1.1.2"/>
    </reaction>
</comment>
<dbReference type="HAMAP" id="MF_01394">
    <property type="entry name" value="NDH1_NuoA"/>
    <property type="match status" value="1"/>
</dbReference>
<evidence type="ECO:0000256" key="2">
    <source>
        <dbReference type="ARBA" id="ARBA00008472"/>
    </source>
</evidence>
<evidence type="ECO:0000313" key="13">
    <source>
        <dbReference type="EMBL" id="AAN04077.1"/>
    </source>
</evidence>
<keyword evidence="7 12" id="KW-1133">Transmembrane helix</keyword>
<protein>
    <recommendedName>
        <fullName evidence="3 12">NADH-ubiquinone oxidoreductase chain 3</fullName>
        <ecNumber evidence="12">7.1.1.2</ecNumber>
    </recommendedName>
</protein>
<keyword evidence="9 12" id="KW-0830">Ubiquinone</keyword>
<geneLocation type="mitochondrion" evidence="13"/>
<evidence type="ECO:0000256" key="5">
    <source>
        <dbReference type="ARBA" id="ARBA00022692"/>
    </source>
</evidence>
<name>Q8M0B5_AMOPA</name>
<keyword evidence="10 12" id="KW-0472">Membrane</keyword>
<dbReference type="InterPro" id="IPR023043">
    <property type="entry name" value="NAD(P)H_OxRDtase_bac/plastid"/>
</dbReference>
<evidence type="ECO:0000256" key="6">
    <source>
        <dbReference type="ARBA" id="ARBA00022967"/>
    </source>
</evidence>
<dbReference type="PANTHER" id="PTHR11058">
    <property type="entry name" value="NADH-UBIQUINONE OXIDOREDUCTASE CHAIN 3"/>
    <property type="match status" value="1"/>
</dbReference>
<comment type="similarity">
    <text evidence="2 12">Belongs to the complex I subunit 3 family.</text>
</comment>
<proteinExistence type="inferred from homology"/>
<evidence type="ECO:0000256" key="9">
    <source>
        <dbReference type="ARBA" id="ARBA00023075"/>
    </source>
</evidence>
<evidence type="ECO:0000256" key="11">
    <source>
        <dbReference type="ARBA" id="ARBA00049551"/>
    </source>
</evidence>
<dbReference type="EMBL" id="AF538051">
    <property type="protein sequence ID" value="AAN04077.1"/>
    <property type="molecule type" value="Genomic_DNA"/>
</dbReference>
<keyword evidence="4 12" id="KW-0813">Transport</keyword>
<dbReference type="GO" id="GO:0016651">
    <property type="term" value="F:oxidoreductase activity, acting on NAD(P)H"/>
    <property type="evidence" value="ECO:0007669"/>
    <property type="project" value="InterPro"/>
</dbReference>
<dbReference type="GO" id="GO:0030964">
    <property type="term" value="C:NADH dehydrogenase complex"/>
    <property type="evidence" value="ECO:0007669"/>
    <property type="project" value="TreeGrafter"/>
</dbReference>
<organism evidence="13">
    <name type="scientific">Amoebidium parasiticum</name>
    <dbReference type="NCBI Taxonomy" id="4881"/>
    <lineage>
        <taxon>Eukaryota</taxon>
        <taxon>Ichthyosporea</taxon>
        <taxon>Ichthyophonida</taxon>
        <taxon>Amoebidiaceae</taxon>
        <taxon>Amoebidium</taxon>
    </lineage>
</organism>
<dbReference type="AlphaFoldDB" id="Q8M0B5"/>
<keyword evidence="12 13" id="KW-0496">Mitochondrion</keyword>
<dbReference type="InterPro" id="IPR038430">
    <property type="entry name" value="NDAH_ubi_oxred_su3_sf"/>
</dbReference>
<reference evidence="13" key="1">
    <citation type="journal article" date="2002" name="Curr. Biol.">
        <title>The closest unicellular relatives of animals.</title>
        <authorList>
            <person name="Lang B.F."/>
            <person name="O'Kelly C."/>
            <person name="Nerad T."/>
            <person name="Gray M.W."/>
            <person name="Burger G."/>
        </authorList>
    </citation>
    <scope>NUCLEOTIDE SEQUENCE</scope>
    <source>
        <strain evidence="13">JAP-7-2</strain>
    </source>
</reference>
<dbReference type="PANTHER" id="PTHR11058:SF9">
    <property type="entry name" value="NADH-UBIQUINONE OXIDOREDUCTASE CHAIN 3"/>
    <property type="match status" value="1"/>
</dbReference>
<keyword evidence="6 12" id="KW-1278">Translocase</keyword>
<comment type="function">
    <text evidence="12">Core subunit of the mitochondrial membrane respiratory chain NADH dehydrogenase (Complex I) which catalyzes electron transfer from NADH through the respiratory chain, using ubiquinone as an electron acceptor. Essential for the catalytic activity of complex I.</text>
</comment>
<dbReference type="FunFam" id="1.20.58.1610:FF:000004">
    <property type="entry name" value="NADH-quinone oxidoreductase subunit A"/>
    <property type="match status" value="1"/>
</dbReference>
<keyword evidence="8 12" id="KW-0520">NAD</keyword>
<feature type="transmembrane region" description="Helical" evidence="12">
    <location>
        <begin position="12"/>
        <end position="34"/>
    </location>
</feature>
<feature type="transmembrane region" description="Helical" evidence="12">
    <location>
        <begin position="64"/>
        <end position="88"/>
    </location>
</feature>
<evidence type="ECO:0000256" key="3">
    <source>
        <dbReference type="ARBA" id="ARBA00021007"/>
    </source>
</evidence>
<evidence type="ECO:0000256" key="1">
    <source>
        <dbReference type="ARBA" id="ARBA00004141"/>
    </source>
</evidence>
<accession>Q8M0B5</accession>
<keyword evidence="12" id="KW-0679">Respiratory chain</keyword>
<dbReference type="GO" id="GO:0031966">
    <property type="term" value="C:mitochondrial membrane"/>
    <property type="evidence" value="ECO:0007669"/>
    <property type="project" value="UniProtKB-SubCell"/>
</dbReference>
<dbReference type="EC" id="7.1.1.2" evidence="12"/>
<keyword evidence="12" id="KW-0249">Electron transport</keyword>
<evidence type="ECO:0000256" key="12">
    <source>
        <dbReference type="RuleBase" id="RU003640"/>
    </source>
</evidence>
<evidence type="ECO:0000256" key="7">
    <source>
        <dbReference type="ARBA" id="ARBA00022989"/>
    </source>
</evidence>
<dbReference type="GO" id="GO:0008137">
    <property type="term" value="F:NADH dehydrogenase (ubiquinone) activity"/>
    <property type="evidence" value="ECO:0007669"/>
    <property type="project" value="UniProtKB-UniRule"/>
</dbReference>
<dbReference type="Pfam" id="PF00507">
    <property type="entry name" value="Oxidored_q4"/>
    <property type="match status" value="1"/>
</dbReference>
<comment type="subcellular location">
    <subcellularLocation>
        <location evidence="1">Membrane</location>
        <topology evidence="1">Multi-pass membrane protein</topology>
    </subcellularLocation>
    <subcellularLocation>
        <location evidence="12">Mitochondrion membrane</location>
        <topology evidence="12">Multi-pass membrane protein</topology>
    </subcellularLocation>
</comment>
<dbReference type="InterPro" id="IPR000440">
    <property type="entry name" value="NADH_UbQ/plastoQ_OxRdtase_su3"/>
</dbReference>
<gene>
    <name evidence="13" type="primary">nad3</name>
</gene>
<dbReference type="Gene3D" id="1.20.58.1610">
    <property type="entry name" value="NADH:ubiquinone/plastoquinone oxidoreductase, chain 3"/>
    <property type="match status" value="1"/>
</dbReference>
<keyword evidence="5 12" id="KW-0812">Transmembrane</keyword>
<evidence type="ECO:0000256" key="8">
    <source>
        <dbReference type="ARBA" id="ARBA00023027"/>
    </source>
</evidence>
<feature type="transmembrane region" description="Helical" evidence="12">
    <location>
        <begin position="94"/>
        <end position="112"/>
    </location>
</feature>
<evidence type="ECO:0000256" key="4">
    <source>
        <dbReference type="ARBA" id="ARBA00022448"/>
    </source>
</evidence>